<dbReference type="Proteomes" id="UP000706891">
    <property type="component" value="Unassembled WGS sequence"/>
</dbReference>
<organism evidence="2 3">
    <name type="scientific">Marseilla massiliensis</name>
    <dbReference type="NCBI Taxonomy" id="1841864"/>
    <lineage>
        <taxon>Bacteria</taxon>
        <taxon>Pseudomonadati</taxon>
        <taxon>Bacteroidota</taxon>
        <taxon>Bacteroidia</taxon>
        <taxon>Bacteroidales</taxon>
        <taxon>Prevotellaceae</taxon>
        <taxon>Marseilla</taxon>
    </lineage>
</organism>
<feature type="transmembrane region" description="Helical" evidence="1">
    <location>
        <begin position="34"/>
        <end position="56"/>
    </location>
</feature>
<evidence type="ECO:0000256" key="1">
    <source>
        <dbReference type="SAM" id="Phobius"/>
    </source>
</evidence>
<gene>
    <name evidence="2" type="ORF">H6A34_14245</name>
</gene>
<evidence type="ECO:0000313" key="2">
    <source>
        <dbReference type="EMBL" id="MBM6675020.1"/>
    </source>
</evidence>
<keyword evidence="1" id="KW-0812">Transmembrane</keyword>
<evidence type="ECO:0000313" key="3">
    <source>
        <dbReference type="Proteomes" id="UP000706891"/>
    </source>
</evidence>
<keyword evidence="3" id="KW-1185">Reference proteome</keyword>
<sequence>MKQWAINLLLFILTCLALLFAILKITPFEINGDTYIGIIVSLLSLAAAFVIGYQIYNAIELRREIKEQREKYNDIIKRNEYTERVIKQHEYIMQEGFDVISSLIRYNSKQAFNVANDAFLFMHQALVSSIETDRTDYGWIFSYLRLYISEIDGQAFASGYSFRKDAWYVNTIGENEGKKLQDVIDEYTKPIKDNDNKIRSNKNFYKIQFEYERIMRLFYKRLEDIVQNPLKVFSPEENDKILNPE</sequence>
<keyword evidence="1" id="KW-0472">Membrane</keyword>
<proteinExistence type="predicted"/>
<dbReference type="RefSeq" id="WP_205106056.1">
    <property type="nucleotide sequence ID" value="NZ_JACJJG010000192.1"/>
</dbReference>
<accession>A0A938WW21</accession>
<comment type="caution">
    <text evidence="2">The sequence shown here is derived from an EMBL/GenBank/DDBJ whole genome shotgun (WGS) entry which is preliminary data.</text>
</comment>
<reference evidence="2" key="2">
    <citation type="journal article" date="2021" name="Sci. Rep.">
        <title>The distribution of antibiotic resistance genes in chicken gut microbiota commensals.</title>
        <authorList>
            <person name="Juricova H."/>
            <person name="Matiasovicova J."/>
            <person name="Kubasova T."/>
            <person name="Cejkova D."/>
            <person name="Rychlik I."/>
        </authorList>
    </citation>
    <scope>NUCLEOTIDE SEQUENCE</scope>
    <source>
        <strain evidence="2">An824</strain>
    </source>
</reference>
<dbReference type="EMBL" id="JACJJG010000192">
    <property type="protein sequence ID" value="MBM6675020.1"/>
    <property type="molecule type" value="Genomic_DNA"/>
</dbReference>
<name>A0A938WW21_9BACT</name>
<dbReference type="AlphaFoldDB" id="A0A938WW21"/>
<protein>
    <submittedName>
        <fullName evidence="2">Uncharacterized protein</fullName>
    </submittedName>
</protein>
<keyword evidence="1" id="KW-1133">Transmembrane helix</keyword>
<reference evidence="2" key="1">
    <citation type="submission" date="2020-08" db="EMBL/GenBank/DDBJ databases">
        <authorList>
            <person name="Cejkova D."/>
            <person name="Kubasova T."/>
            <person name="Jahodarova E."/>
            <person name="Rychlik I."/>
        </authorList>
    </citation>
    <scope>NUCLEOTIDE SEQUENCE</scope>
    <source>
        <strain evidence="2">An824</strain>
    </source>
</reference>